<dbReference type="OrthoDB" id="3442906at2759"/>
<feature type="compositionally biased region" description="Basic residues" evidence="1">
    <location>
        <begin position="703"/>
        <end position="723"/>
    </location>
</feature>
<protein>
    <submittedName>
        <fullName evidence="2">Uncharacterized protein</fullName>
    </submittedName>
</protein>
<reference evidence="3" key="2">
    <citation type="journal article" date="2018" name="Nat. Commun.">
        <title>Extreme sensitivity to ultraviolet light in the fungal pathogen causing white-nose syndrome of bats.</title>
        <authorList>
            <person name="Palmer J.M."/>
            <person name="Drees K.P."/>
            <person name="Foster J.T."/>
            <person name="Lindner D.L."/>
        </authorList>
    </citation>
    <scope>NUCLEOTIDE SEQUENCE [LARGE SCALE GENOMIC DNA]</scope>
    <source>
        <strain evidence="3">UAMH 10579</strain>
    </source>
</reference>
<feature type="region of interest" description="Disordered" evidence="1">
    <location>
        <begin position="1"/>
        <end position="32"/>
    </location>
</feature>
<dbReference type="STRING" id="342668.A0A1B8G9M3"/>
<name>A0A1B8G9M3_9PEZI</name>
<feature type="compositionally biased region" description="Acidic residues" evidence="1">
    <location>
        <begin position="728"/>
        <end position="738"/>
    </location>
</feature>
<dbReference type="GeneID" id="28842827"/>
<organism evidence="2 3">
    <name type="scientific">Pseudogymnoascus verrucosus</name>
    <dbReference type="NCBI Taxonomy" id="342668"/>
    <lineage>
        <taxon>Eukaryota</taxon>
        <taxon>Fungi</taxon>
        <taxon>Dikarya</taxon>
        <taxon>Ascomycota</taxon>
        <taxon>Pezizomycotina</taxon>
        <taxon>Leotiomycetes</taxon>
        <taxon>Thelebolales</taxon>
        <taxon>Thelebolaceae</taxon>
        <taxon>Pseudogymnoascus</taxon>
    </lineage>
</organism>
<proteinExistence type="predicted"/>
<dbReference type="RefSeq" id="XP_018126261.1">
    <property type="nucleotide sequence ID" value="XM_018278855.2"/>
</dbReference>
<feature type="compositionally biased region" description="Gly residues" evidence="1">
    <location>
        <begin position="14"/>
        <end position="31"/>
    </location>
</feature>
<reference evidence="2 3" key="1">
    <citation type="submission" date="2016-03" db="EMBL/GenBank/DDBJ databases">
        <title>Comparative genomics of Pseudogymnoascus destructans, the fungus causing white-nose syndrome of bats.</title>
        <authorList>
            <person name="Palmer J.M."/>
            <person name="Drees K.P."/>
            <person name="Foster J.T."/>
            <person name="Lindner D.L."/>
        </authorList>
    </citation>
    <scope>NUCLEOTIDE SEQUENCE [LARGE SCALE GENOMIC DNA]</scope>
    <source>
        <strain evidence="2 3">UAMH 10579</strain>
    </source>
</reference>
<feature type="region of interest" description="Disordered" evidence="1">
    <location>
        <begin position="682"/>
        <end position="754"/>
    </location>
</feature>
<accession>A0A1B8G9M3</accession>
<evidence type="ECO:0000313" key="2">
    <source>
        <dbReference type="EMBL" id="OBT92528.1"/>
    </source>
</evidence>
<dbReference type="AlphaFoldDB" id="A0A1B8G9M3"/>
<sequence length="788" mass="88059">MESISVATPADQVTGGGGAPAGGNQTSGGQTGKLQIEDNYVAKPQSRLPIPHVFDKSHLSEIEKSNEEGLKFWTIQYGAARGFQATQAKILQSLEMGEIERQKDIKAFETAPKELLAGPTDSARQLRLQFKEQVAKLEEVNNAIASTNLAADRDEFLGQVHTYGLVEPKLNDQYDFQSIVTTTPALQSSLAKPYRKASELQHYHLNYMKATEGGARDSSIETGILEELSNINDDIDMLVRTVFRERLAVERKNEEQELRRSQNGKVSKKQTKNLDQKYKSAEKKIEVSCLVYVPIEGEDDYTLPDFGLEEDDDDSDTASLMSGVDDEPHVEEPGNGENGQSEKKPLPKEIYEIRSRMGGRDGPLFTLIDAKLNGVEGNEAYNEAYQKLLALSNEQAKFCEANKIDPATYAIGDAQLNPFFEMVQQAVTCKNLLKTTPNDPNIMSQYIGLREAAWLFIQEHQWPKTFHDTFLPTVYEILSIIAKEAAPPPALSETEAPPAEDTDEQCIVSVSIPGVVEEVEDGILRQKRVANIRSCGSGYQLVLKSHGTNPDFKNRFIFELVPARSFAGALQEFQAMHQGKQIKTVTPKDLKDRPWRQVLVGGVMSPRRKDEKMYKIQAVSLVNVKFPGTAFMWASESNLSKAFGENAVRAKINQYMIESGQKAPKAPTERVFRLSKKELEAQLQAEDAQPRRKKATKEEARMTRTRKYQKKTPLKSAHPKRKTTFPETDGEEEEEGDAIADGSVRSEDEGDSGSMVEFIVDDEAVEYTNEDIAKAMAQLKKMMKQKKK</sequence>
<feature type="region of interest" description="Disordered" evidence="1">
    <location>
        <begin position="252"/>
        <end position="276"/>
    </location>
</feature>
<feature type="compositionally biased region" description="Acidic residues" evidence="1">
    <location>
        <begin position="302"/>
        <end position="316"/>
    </location>
</feature>
<gene>
    <name evidence="2" type="ORF">VE01_09441</name>
</gene>
<keyword evidence="3" id="KW-1185">Reference proteome</keyword>
<evidence type="ECO:0000313" key="3">
    <source>
        <dbReference type="Proteomes" id="UP000091956"/>
    </source>
</evidence>
<dbReference type="EMBL" id="KV460266">
    <property type="protein sequence ID" value="OBT92528.1"/>
    <property type="molecule type" value="Genomic_DNA"/>
</dbReference>
<dbReference type="Proteomes" id="UP000091956">
    <property type="component" value="Unassembled WGS sequence"/>
</dbReference>
<feature type="region of interest" description="Disordered" evidence="1">
    <location>
        <begin position="302"/>
        <end position="346"/>
    </location>
</feature>
<evidence type="ECO:0000256" key="1">
    <source>
        <dbReference type="SAM" id="MobiDB-lite"/>
    </source>
</evidence>